<evidence type="ECO:0000256" key="11">
    <source>
        <dbReference type="RuleBase" id="RU363034"/>
    </source>
</evidence>
<dbReference type="GO" id="GO:0004252">
    <property type="term" value="F:serine-type endopeptidase activity"/>
    <property type="evidence" value="ECO:0007669"/>
    <property type="project" value="UniProtKB-EC"/>
</dbReference>
<dbReference type="AlphaFoldDB" id="A0A671K0Y2"/>
<dbReference type="InterPro" id="IPR050850">
    <property type="entry name" value="Peptidase_S1_Elastase_sf"/>
</dbReference>
<evidence type="ECO:0000256" key="4">
    <source>
        <dbReference type="ARBA" id="ARBA00022729"/>
    </source>
</evidence>
<organism evidence="14 15">
    <name type="scientific">Sinocyclocheilus anshuiensis</name>
    <dbReference type="NCBI Taxonomy" id="1608454"/>
    <lineage>
        <taxon>Eukaryota</taxon>
        <taxon>Metazoa</taxon>
        <taxon>Chordata</taxon>
        <taxon>Craniata</taxon>
        <taxon>Vertebrata</taxon>
        <taxon>Euteleostomi</taxon>
        <taxon>Actinopterygii</taxon>
        <taxon>Neopterygii</taxon>
        <taxon>Teleostei</taxon>
        <taxon>Ostariophysi</taxon>
        <taxon>Cypriniformes</taxon>
        <taxon>Cyprinidae</taxon>
        <taxon>Cyprininae</taxon>
        <taxon>Sinocyclocheilus</taxon>
    </lineage>
</organism>
<keyword evidence="2" id="KW-0964">Secreted</keyword>
<keyword evidence="4 12" id="KW-0732">Signal</keyword>
<evidence type="ECO:0000256" key="9">
    <source>
        <dbReference type="ARBA" id="ARBA00036026"/>
    </source>
</evidence>
<evidence type="ECO:0000256" key="12">
    <source>
        <dbReference type="SAM" id="SignalP"/>
    </source>
</evidence>
<dbReference type="InterPro" id="IPR033116">
    <property type="entry name" value="TRYPSIN_SER"/>
</dbReference>
<dbReference type="InterPro" id="IPR001254">
    <property type="entry name" value="Trypsin_dom"/>
</dbReference>
<protein>
    <recommendedName>
        <fullName evidence="10">pancreatic elastase II</fullName>
        <ecNumber evidence="10">3.4.21.71</ecNumber>
    </recommendedName>
</protein>
<keyword evidence="3 11" id="KW-0645">Protease</keyword>
<dbReference type="PROSITE" id="PS00135">
    <property type="entry name" value="TRYPSIN_SER"/>
    <property type="match status" value="1"/>
</dbReference>
<evidence type="ECO:0000256" key="2">
    <source>
        <dbReference type="ARBA" id="ARBA00022525"/>
    </source>
</evidence>
<evidence type="ECO:0000256" key="7">
    <source>
        <dbReference type="ARBA" id="ARBA00023145"/>
    </source>
</evidence>
<evidence type="ECO:0000256" key="6">
    <source>
        <dbReference type="ARBA" id="ARBA00022825"/>
    </source>
</evidence>
<dbReference type="SUPFAM" id="SSF50494">
    <property type="entry name" value="Trypsin-like serine proteases"/>
    <property type="match status" value="1"/>
</dbReference>
<reference evidence="14" key="2">
    <citation type="submission" date="2025-09" db="UniProtKB">
        <authorList>
            <consortium name="Ensembl"/>
        </authorList>
    </citation>
    <scope>IDENTIFICATION</scope>
</reference>
<dbReference type="Gene3D" id="2.40.10.10">
    <property type="entry name" value="Trypsin-like serine proteases"/>
    <property type="match status" value="2"/>
</dbReference>
<dbReference type="InterPro" id="IPR043504">
    <property type="entry name" value="Peptidase_S1_PA_chymotrypsin"/>
</dbReference>
<dbReference type="EC" id="3.4.21.71" evidence="10"/>
<keyword evidence="8" id="KW-1015">Disulfide bond</keyword>
<reference evidence="14" key="1">
    <citation type="submission" date="2025-08" db="UniProtKB">
        <authorList>
            <consortium name="Ensembl"/>
        </authorList>
    </citation>
    <scope>IDENTIFICATION</scope>
</reference>
<feature type="chain" id="PRO_5025350551" description="pancreatic elastase II" evidence="12">
    <location>
        <begin position="20"/>
        <end position="337"/>
    </location>
</feature>
<name>A0A671K0Y2_9TELE</name>
<proteinExistence type="predicted"/>
<keyword evidence="6 11" id="KW-0720">Serine protease</keyword>
<feature type="domain" description="Peptidase S1" evidence="13">
    <location>
        <begin position="38"/>
        <end position="274"/>
    </location>
</feature>
<sequence>HFTFLVFTCNLSLCVHVCCLETAYGCGQPTYKPVASRVVGGTDVKPNSWPWQVSLQYQSGSSFYHTCGGTLIDKQWVLTAAHCIGSSRTYRVYLGKHNLALSSETGIPTISGWSSLNFNVWEQKSNLRVNDIALIKLSTPVTFSDKISPACLPNSGSILPHNFSLAWDASGVGPMAPLLIWGALLPVVDYATCTRSDWWGNLVTNLMVCAGGDGVVSSCNGDSGGPLNCQRSDGTWDVHGIVSFGSSLGCNYPKKPSVFTHVSGYISWINNVSIRYKPVGLFLNTCHLFTFPVDIHLRHTQIFKLASSFSGDDLLLKCGSCGYFKINNNNNNNKTNV</sequence>
<keyword evidence="15" id="KW-1185">Reference proteome</keyword>
<evidence type="ECO:0000313" key="14">
    <source>
        <dbReference type="Ensembl" id="ENSSANP00000000645.1"/>
    </source>
</evidence>
<evidence type="ECO:0000256" key="3">
    <source>
        <dbReference type="ARBA" id="ARBA00022670"/>
    </source>
</evidence>
<dbReference type="GO" id="GO:0005615">
    <property type="term" value="C:extracellular space"/>
    <property type="evidence" value="ECO:0007669"/>
    <property type="project" value="TreeGrafter"/>
</dbReference>
<dbReference type="PANTHER" id="PTHR24257:SF19">
    <property type="entry name" value="CHYMOTRYPSIN-LIKE ELASTASE FAMILY MEMBER 2B"/>
    <property type="match status" value="1"/>
</dbReference>
<evidence type="ECO:0000256" key="5">
    <source>
        <dbReference type="ARBA" id="ARBA00022801"/>
    </source>
</evidence>
<dbReference type="InterPro" id="IPR018114">
    <property type="entry name" value="TRYPSIN_HIS"/>
</dbReference>
<dbReference type="FunFam" id="2.40.10.10:FF:000004">
    <property type="entry name" value="Tryptase gamma 1"/>
    <property type="match status" value="1"/>
</dbReference>
<comment type="subcellular location">
    <subcellularLocation>
        <location evidence="1">Secreted</location>
    </subcellularLocation>
</comment>
<dbReference type="PROSITE" id="PS50240">
    <property type="entry name" value="TRYPSIN_DOM"/>
    <property type="match status" value="1"/>
</dbReference>
<dbReference type="InterPro" id="IPR009003">
    <property type="entry name" value="Peptidase_S1_PA"/>
</dbReference>
<dbReference type="Ensembl" id="ENSSANT00000000713.1">
    <property type="protein sequence ID" value="ENSSANP00000000645.1"/>
    <property type="gene ID" value="ENSSANG00000000246.1"/>
</dbReference>
<feature type="signal peptide" evidence="12">
    <location>
        <begin position="1"/>
        <end position="19"/>
    </location>
</feature>
<dbReference type="CDD" id="cd00190">
    <property type="entry name" value="Tryp_SPc"/>
    <property type="match status" value="1"/>
</dbReference>
<dbReference type="SMART" id="SM00020">
    <property type="entry name" value="Tryp_SPc"/>
    <property type="match status" value="1"/>
</dbReference>
<dbReference type="Proteomes" id="UP000472260">
    <property type="component" value="Unassembled WGS sequence"/>
</dbReference>
<dbReference type="Pfam" id="PF00089">
    <property type="entry name" value="Trypsin"/>
    <property type="match status" value="1"/>
</dbReference>
<keyword evidence="7" id="KW-0865">Zymogen</keyword>
<comment type="catalytic activity">
    <reaction evidence="9">
        <text>Preferential cleavage: Leu-|-Xaa, Met-|-Xaa and Phe-|-Xaa. Hydrolyzes elastin.</text>
        <dbReference type="EC" id="3.4.21.71"/>
    </reaction>
</comment>
<dbReference type="GO" id="GO:0006508">
    <property type="term" value="P:proteolysis"/>
    <property type="evidence" value="ECO:0007669"/>
    <property type="project" value="UniProtKB-KW"/>
</dbReference>
<dbReference type="PROSITE" id="PS00134">
    <property type="entry name" value="TRYPSIN_HIS"/>
    <property type="match status" value="1"/>
</dbReference>
<accession>A0A671K0Y2</accession>
<dbReference type="PRINTS" id="PR00722">
    <property type="entry name" value="CHYMOTRYPSIN"/>
</dbReference>
<evidence type="ECO:0000256" key="8">
    <source>
        <dbReference type="ARBA" id="ARBA00023157"/>
    </source>
</evidence>
<keyword evidence="5 11" id="KW-0378">Hydrolase</keyword>
<dbReference type="PANTHER" id="PTHR24257">
    <property type="entry name" value="CHYMOTRYPSIN-LIKE ELASTASE FAMILY MEMBER"/>
    <property type="match status" value="1"/>
</dbReference>
<evidence type="ECO:0000256" key="10">
    <source>
        <dbReference type="ARBA" id="ARBA00038991"/>
    </source>
</evidence>
<dbReference type="InterPro" id="IPR001314">
    <property type="entry name" value="Peptidase_S1A"/>
</dbReference>
<evidence type="ECO:0000256" key="1">
    <source>
        <dbReference type="ARBA" id="ARBA00004613"/>
    </source>
</evidence>
<evidence type="ECO:0000259" key="13">
    <source>
        <dbReference type="PROSITE" id="PS50240"/>
    </source>
</evidence>
<evidence type="ECO:0000313" key="15">
    <source>
        <dbReference type="Proteomes" id="UP000472260"/>
    </source>
</evidence>